<keyword evidence="4" id="KW-1185">Reference proteome</keyword>
<dbReference type="Pfam" id="PF20152">
    <property type="entry name" value="DUF6534"/>
    <property type="match status" value="1"/>
</dbReference>
<keyword evidence="1" id="KW-0812">Transmembrane</keyword>
<name>A0A9P5XT29_9AGAR</name>
<dbReference type="EMBL" id="MU150446">
    <property type="protein sequence ID" value="KAF9456209.1"/>
    <property type="molecule type" value="Genomic_DNA"/>
</dbReference>
<feature type="transmembrane region" description="Helical" evidence="1">
    <location>
        <begin position="116"/>
        <end position="137"/>
    </location>
</feature>
<reference evidence="3" key="1">
    <citation type="submission" date="2020-11" db="EMBL/GenBank/DDBJ databases">
        <authorList>
            <consortium name="DOE Joint Genome Institute"/>
            <person name="Ahrendt S."/>
            <person name="Riley R."/>
            <person name="Andreopoulos W."/>
            <person name="Labutti K."/>
            <person name="Pangilinan J."/>
            <person name="Ruiz-Duenas F.J."/>
            <person name="Barrasa J.M."/>
            <person name="Sanchez-Garcia M."/>
            <person name="Camarero S."/>
            <person name="Miyauchi S."/>
            <person name="Serrano A."/>
            <person name="Linde D."/>
            <person name="Babiker R."/>
            <person name="Drula E."/>
            <person name="Ayuso-Fernandez I."/>
            <person name="Pacheco R."/>
            <person name="Padilla G."/>
            <person name="Ferreira P."/>
            <person name="Barriuso J."/>
            <person name="Kellner H."/>
            <person name="Castanera R."/>
            <person name="Alfaro M."/>
            <person name="Ramirez L."/>
            <person name="Pisabarro A.G."/>
            <person name="Kuo A."/>
            <person name="Tritt A."/>
            <person name="Lipzen A."/>
            <person name="He G."/>
            <person name="Yan M."/>
            <person name="Ng V."/>
            <person name="Cullen D."/>
            <person name="Martin F."/>
            <person name="Rosso M.-N."/>
            <person name="Henrissat B."/>
            <person name="Hibbett D."/>
            <person name="Martinez A.T."/>
            <person name="Grigoriev I.V."/>
        </authorList>
    </citation>
    <scope>NUCLEOTIDE SEQUENCE</scope>
    <source>
        <strain evidence="3">CBS 247.69</strain>
    </source>
</reference>
<evidence type="ECO:0000313" key="4">
    <source>
        <dbReference type="Proteomes" id="UP000807353"/>
    </source>
</evidence>
<organism evidence="3 4">
    <name type="scientific">Collybia nuda</name>
    <dbReference type="NCBI Taxonomy" id="64659"/>
    <lineage>
        <taxon>Eukaryota</taxon>
        <taxon>Fungi</taxon>
        <taxon>Dikarya</taxon>
        <taxon>Basidiomycota</taxon>
        <taxon>Agaricomycotina</taxon>
        <taxon>Agaricomycetes</taxon>
        <taxon>Agaricomycetidae</taxon>
        <taxon>Agaricales</taxon>
        <taxon>Tricholomatineae</taxon>
        <taxon>Clitocybaceae</taxon>
        <taxon>Collybia</taxon>
    </lineage>
</organism>
<evidence type="ECO:0000256" key="1">
    <source>
        <dbReference type="SAM" id="Phobius"/>
    </source>
</evidence>
<feature type="transmembrane region" description="Helical" evidence="1">
    <location>
        <begin position="12"/>
        <end position="34"/>
    </location>
</feature>
<evidence type="ECO:0000313" key="3">
    <source>
        <dbReference type="EMBL" id="KAF9456209.1"/>
    </source>
</evidence>
<dbReference type="PANTHER" id="PTHR40465:SF1">
    <property type="entry name" value="DUF6534 DOMAIN-CONTAINING PROTEIN"/>
    <property type="match status" value="1"/>
</dbReference>
<protein>
    <recommendedName>
        <fullName evidence="2">DUF6534 domain-containing protein</fullName>
    </recommendedName>
</protein>
<evidence type="ECO:0000259" key="2">
    <source>
        <dbReference type="Pfam" id="PF20152"/>
    </source>
</evidence>
<keyword evidence="1" id="KW-1133">Transmembrane helix</keyword>
<dbReference type="AlphaFoldDB" id="A0A9P5XT29"/>
<feature type="transmembrane region" description="Helical" evidence="1">
    <location>
        <begin position="87"/>
        <end position="107"/>
    </location>
</feature>
<feature type="transmembrane region" description="Helical" evidence="1">
    <location>
        <begin position="229"/>
        <end position="249"/>
    </location>
</feature>
<sequence>MPNFDPNILGAIEVGSMASVLCHGILTMQTYHYFSSFPSDARGLKLMVVAIWTAALAHLICILWGLYTLTITNFGLAPQFLGLPHVLAVGAGFGAFIHSAVQSIYIYRMYKYSGSLYIPVLCWSISAYDFIAGIIFSVTVPEATFGVQIQYLNDWSWLIYSLFVSTAFVDVIIAASLSYYLRKNRSRSMERTVHIIDRLVIWTIQTGLLTSLTALAVTITFAINKENNVWLGLFDFLTNLYPTALLALLNGRSNLKLDDALPGIRPRDLTSSGRILDIPPPIMLMDRPTQVRVTVEHDEFPLYNIVPDKSVKS</sequence>
<comment type="caution">
    <text evidence="3">The sequence shown here is derived from an EMBL/GenBank/DDBJ whole genome shotgun (WGS) entry which is preliminary data.</text>
</comment>
<dbReference type="PANTHER" id="PTHR40465">
    <property type="entry name" value="CHROMOSOME 1, WHOLE GENOME SHOTGUN SEQUENCE"/>
    <property type="match status" value="1"/>
</dbReference>
<feature type="transmembrane region" description="Helical" evidence="1">
    <location>
        <begin position="199"/>
        <end position="223"/>
    </location>
</feature>
<proteinExistence type="predicted"/>
<dbReference type="InterPro" id="IPR045339">
    <property type="entry name" value="DUF6534"/>
</dbReference>
<feature type="domain" description="DUF6534" evidence="2">
    <location>
        <begin position="167"/>
        <end position="253"/>
    </location>
</feature>
<feature type="transmembrane region" description="Helical" evidence="1">
    <location>
        <begin position="157"/>
        <end position="179"/>
    </location>
</feature>
<gene>
    <name evidence="3" type="ORF">BDZ94DRAFT_1276238</name>
</gene>
<feature type="transmembrane region" description="Helical" evidence="1">
    <location>
        <begin position="46"/>
        <end position="67"/>
    </location>
</feature>
<dbReference type="Proteomes" id="UP000807353">
    <property type="component" value="Unassembled WGS sequence"/>
</dbReference>
<dbReference type="OrthoDB" id="2535105at2759"/>
<keyword evidence="1" id="KW-0472">Membrane</keyword>
<accession>A0A9P5XT29</accession>